<reference evidence="2" key="1">
    <citation type="submission" date="2021-01" db="EMBL/GenBank/DDBJ databases">
        <authorList>
            <consortium name="Genoscope - CEA"/>
            <person name="William W."/>
        </authorList>
    </citation>
    <scope>NUCLEOTIDE SEQUENCE</scope>
</reference>
<dbReference type="Proteomes" id="UP001295469">
    <property type="component" value="Chromosome C04"/>
</dbReference>
<gene>
    <name evidence="2" type="ORF">DARMORV10_C04P12900.1</name>
</gene>
<feature type="compositionally biased region" description="Basic and acidic residues" evidence="1">
    <location>
        <begin position="98"/>
        <end position="117"/>
    </location>
</feature>
<organism evidence="2">
    <name type="scientific">Brassica napus</name>
    <name type="common">Rape</name>
    <dbReference type="NCBI Taxonomy" id="3708"/>
    <lineage>
        <taxon>Eukaryota</taxon>
        <taxon>Viridiplantae</taxon>
        <taxon>Streptophyta</taxon>
        <taxon>Embryophyta</taxon>
        <taxon>Tracheophyta</taxon>
        <taxon>Spermatophyta</taxon>
        <taxon>Magnoliopsida</taxon>
        <taxon>eudicotyledons</taxon>
        <taxon>Gunneridae</taxon>
        <taxon>Pentapetalae</taxon>
        <taxon>rosids</taxon>
        <taxon>malvids</taxon>
        <taxon>Brassicales</taxon>
        <taxon>Brassicaceae</taxon>
        <taxon>Brassiceae</taxon>
        <taxon>Brassica</taxon>
    </lineage>
</organism>
<feature type="compositionally biased region" description="Basic and acidic residues" evidence="1">
    <location>
        <begin position="1"/>
        <end position="20"/>
    </location>
</feature>
<evidence type="ECO:0000256" key="1">
    <source>
        <dbReference type="SAM" id="MobiDB-lite"/>
    </source>
</evidence>
<accession>A0A816JG98</accession>
<proteinExistence type="predicted"/>
<dbReference type="AlphaFoldDB" id="A0A816JG98"/>
<name>A0A816JG98_BRANA</name>
<sequence length="145" mass="16731">MEVLDGEPRHHFSLRSERRSSTLTLNQIEEKPTGRDEDDGTETATRRTFRRISVSDLTSNRFSQDRSMTPKRIQPLSNLAEAPGKPHTTMVSGRSTGKSRDIAQRGENKRESAEERGGAWIWRGRQWPSRSVERRRRGKRRSTGR</sequence>
<protein>
    <submittedName>
        <fullName evidence="2">(rape) hypothetical protein</fullName>
    </submittedName>
</protein>
<feature type="region of interest" description="Disordered" evidence="1">
    <location>
        <begin position="1"/>
        <end position="145"/>
    </location>
</feature>
<evidence type="ECO:0000313" key="2">
    <source>
        <dbReference type="EMBL" id="CAF1816466.1"/>
    </source>
</evidence>
<feature type="compositionally biased region" description="Polar residues" evidence="1">
    <location>
        <begin position="55"/>
        <end position="67"/>
    </location>
</feature>
<feature type="compositionally biased region" description="Basic residues" evidence="1">
    <location>
        <begin position="133"/>
        <end position="145"/>
    </location>
</feature>
<dbReference type="EMBL" id="HG994368">
    <property type="protein sequence ID" value="CAF1816466.1"/>
    <property type="molecule type" value="Genomic_DNA"/>
</dbReference>